<organism evidence="1 2">
    <name type="scientific">Rhodopirellula sallentina SM41</name>
    <dbReference type="NCBI Taxonomy" id="1263870"/>
    <lineage>
        <taxon>Bacteria</taxon>
        <taxon>Pseudomonadati</taxon>
        <taxon>Planctomycetota</taxon>
        <taxon>Planctomycetia</taxon>
        <taxon>Pirellulales</taxon>
        <taxon>Pirellulaceae</taxon>
        <taxon>Rhodopirellula</taxon>
    </lineage>
</organism>
<evidence type="ECO:0000313" key="2">
    <source>
        <dbReference type="Proteomes" id="UP000011885"/>
    </source>
</evidence>
<dbReference type="EMBL" id="ANOH01000428">
    <property type="protein sequence ID" value="EMI52498.1"/>
    <property type="molecule type" value="Genomic_DNA"/>
</dbReference>
<gene>
    <name evidence="1" type="ORF">RSSM_06053</name>
</gene>
<dbReference type="AlphaFoldDB" id="M5U944"/>
<dbReference type="Proteomes" id="UP000011885">
    <property type="component" value="Unassembled WGS sequence"/>
</dbReference>
<accession>M5U944</accession>
<comment type="caution">
    <text evidence="1">The sequence shown here is derived from an EMBL/GenBank/DDBJ whole genome shotgun (WGS) entry which is preliminary data.</text>
</comment>
<keyword evidence="2" id="KW-1185">Reference proteome</keyword>
<proteinExistence type="predicted"/>
<name>M5U944_9BACT</name>
<sequence length="58" mass="6380">MRNPHSWIRQDIRAPLPGDISNIVFKNALSQTTLSPTRVAHGSALAFLNRPTAGQTRV</sequence>
<protein>
    <submittedName>
        <fullName evidence="1">Uncharacterized protein</fullName>
    </submittedName>
</protein>
<evidence type="ECO:0000313" key="1">
    <source>
        <dbReference type="EMBL" id="EMI52498.1"/>
    </source>
</evidence>
<reference evidence="1 2" key="1">
    <citation type="journal article" date="2013" name="Mar. Genomics">
        <title>Expression of sulfatases in Rhodopirellula baltica and the diversity of sulfatases in the genus Rhodopirellula.</title>
        <authorList>
            <person name="Wegner C.E."/>
            <person name="Richter-Heitmann T."/>
            <person name="Klindworth A."/>
            <person name="Klockow C."/>
            <person name="Richter M."/>
            <person name="Achstetter T."/>
            <person name="Glockner F.O."/>
            <person name="Harder J."/>
        </authorList>
    </citation>
    <scope>NUCLEOTIDE SEQUENCE [LARGE SCALE GENOMIC DNA]</scope>
    <source>
        <strain evidence="1 2">SM41</strain>
    </source>
</reference>